<feature type="chain" id="PRO_5022686875" evidence="8">
    <location>
        <begin position="20"/>
        <end position="881"/>
    </location>
</feature>
<dbReference type="InterPro" id="IPR039426">
    <property type="entry name" value="TonB-dep_rcpt-like"/>
</dbReference>
<dbReference type="PANTHER" id="PTHR30069:SF29">
    <property type="entry name" value="HEMOGLOBIN AND HEMOGLOBIN-HAPTOGLOBIN-BINDING PROTEIN 1-RELATED"/>
    <property type="match status" value="1"/>
</dbReference>
<dbReference type="GO" id="GO:0015344">
    <property type="term" value="F:siderophore uptake transmembrane transporter activity"/>
    <property type="evidence" value="ECO:0007669"/>
    <property type="project" value="TreeGrafter"/>
</dbReference>
<keyword evidence="12" id="KW-1185">Reference proteome</keyword>
<accession>A0A5B8V640</accession>
<dbReference type="InterPro" id="IPR037066">
    <property type="entry name" value="Plug_dom_sf"/>
</dbReference>
<evidence type="ECO:0000259" key="10">
    <source>
        <dbReference type="Pfam" id="PF14905"/>
    </source>
</evidence>
<keyword evidence="11" id="KW-0675">Receptor</keyword>
<dbReference type="GO" id="GO:0044718">
    <property type="term" value="P:siderophore transmembrane transport"/>
    <property type="evidence" value="ECO:0007669"/>
    <property type="project" value="TreeGrafter"/>
</dbReference>
<dbReference type="EMBL" id="CP042435">
    <property type="protein sequence ID" value="QEC66874.1"/>
    <property type="molecule type" value="Genomic_DNA"/>
</dbReference>
<evidence type="ECO:0000313" key="12">
    <source>
        <dbReference type="Proteomes" id="UP000321533"/>
    </source>
</evidence>
<evidence type="ECO:0000256" key="4">
    <source>
        <dbReference type="ARBA" id="ARBA00022692"/>
    </source>
</evidence>
<dbReference type="PANTHER" id="PTHR30069">
    <property type="entry name" value="TONB-DEPENDENT OUTER MEMBRANE RECEPTOR"/>
    <property type="match status" value="1"/>
</dbReference>
<dbReference type="InterPro" id="IPR041700">
    <property type="entry name" value="OMP_b-brl_3"/>
</dbReference>
<dbReference type="AlphaFoldDB" id="A0A5B8V640"/>
<dbReference type="Pfam" id="PF14905">
    <property type="entry name" value="OMP_b-brl_3"/>
    <property type="match status" value="1"/>
</dbReference>
<evidence type="ECO:0000256" key="8">
    <source>
        <dbReference type="SAM" id="SignalP"/>
    </source>
</evidence>
<dbReference type="Pfam" id="PF13620">
    <property type="entry name" value="CarboxypepD_reg"/>
    <property type="match status" value="1"/>
</dbReference>
<evidence type="ECO:0000256" key="1">
    <source>
        <dbReference type="ARBA" id="ARBA00004571"/>
    </source>
</evidence>
<dbReference type="Gene3D" id="2.40.170.20">
    <property type="entry name" value="TonB-dependent receptor, beta-barrel domain"/>
    <property type="match status" value="1"/>
</dbReference>
<keyword evidence="6" id="KW-0472">Membrane</keyword>
<feature type="domain" description="TonB-dependent receptor plug" evidence="9">
    <location>
        <begin position="193"/>
        <end position="258"/>
    </location>
</feature>
<dbReference type="RefSeq" id="WP_147188674.1">
    <property type="nucleotide sequence ID" value="NZ_CP042435.1"/>
</dbReference>
<dbReference type="OrthoDB" id="905812at2"/>
<gene>
    <name evidence="11" type="ORF">FRZ67_05990</name>
</gene>
<feature type="domain" description="Outer membrane protein beta-barrel" evidence="10">
    <location>
        <begin position="420"/>
        <end position="851"/>
    </location>
</feature>
<evidence type="ECO:0000313" key="11">
    <source>
        <dbReference type="EMBL" id="QEC66874.1"/>
    </source>
</evidence>
<feature type="signal peptide" evidence="8">
    <location>
        <begin position="1"/>
        <end position="19"/>
    </location>
</feature>
<reference evidence="11 12" key="1">
    <citation type="journal article" date="2016" name="Int. J. Syst. Evol. Microbiol.">
        <title>Panacibacter ginsenosidivorans gen. nov., sp. nov., with ginsenoside converting activity isolated from soil of a ginseng field.</title>
        <authorList>
            <person name="Siddiqi M.Z."/>
            <person name="Muhammad Shafi S."/>
            <person name="Choi K.D."/>
            <person name="Im W.T."/>
        </authorList>
    </citation>
    <scope>NUCLEOTIDE SEQUENCE [LARGE SCALE GENOMIC DNA]</scope>
    <source>
        <strain evidence="11 12">Gsoil1550</strain>
    </source>
</reference>
<evidence type="ECO:0000259" key="9">
    <source>
        <dbReference type="Pfam" id="PF07715"/>
    </source>
</evidence>
<protein>
    <submittedName>
        <fullName evidence="11">TonB-dependent receptor</fullName>
    </submittedName>
</protein>
<sequence length="881" mass="97161">MRRFLLVVCAMIVTADLMAQFPGAAPGGKGNAQAMNIGHIYGKIVDSLGKPVSEVSVLLLQTKFDTVSKKKKELLLNGLTTKANGEFSFEQLPLFGQLKLKISAVGFKPVEQAVAFQMKMDPNATKPGAGATQQMSGMSNMLNNVDKDLGNISLVQDEKQLAGVTVTASTSALKMDIDKKVFNVDKNIVSAGGTALDVMKNVPSLQVDIDGNVKLRNAAPQIYIDGRPTTLSLDQIPADAIESVEVITNPSAKYDASGGNAGILNIVLKKNKKTGYNGNLMAGVDRRGGVNGGGNFNVREGKINLSAAVMVNQMRNRTTGTTDRLNFGDTQAHVYQSNLNKTNGGFMFGRVGLDYFVTNRTTLSLAVIKVHGEFKPNETIDITTDSIFKTGAVASSYSQRFSNSTRQFNATGLQGGMKYNFPKAGEELTVDGNFFNGKNEGNSMYTTNYYEGGIAGGSQLQQVISSGGNRFLTLQTDYVKPITDKTKLETGLRAQMNRIKNDNETFIQGVGGSEFIKIPSATNNYSNHDNVYAAYVSFTSSIKDFGYKVGLRAESSNYKGELSNTGETFSNKYPVSLFPSVFFSQKLKNKQEVQLSYTRRVRRPNFFQLIPYVDYTDSLSIRKGNPNLKPEFTNSLEMSYTKTLKGNNTILTSIYFKQTTDLITNYLDKSINPVTGNEDLISTYVNANSSYSYGAEATSVNYLKKWWDLTANINIYNSKINTDNINGTSQAAIWSWFGKINNNFKLPKNFTIQLSGDYQSKTNLPVNNNTGQMGPPMSQAQSSSQGYIRPFWGVDMAFKKTFLKNNAAAITLSISDIFKTRKQDQYSYSEYFTQNYYRLNNPQMVRLNFTYRFGKMDVALFKRQNMKSQGEGMQGATQGMQ</sequence>
<keyword evidence="3" id="KW-1134">Transmembrane beta strand</keyword>
<dbReference type="InterPro" id="IPR012910">
    <property type="entry name" value="Plug_dom"/>
</dbReference>
<comment type="subcellular location">
    <subcellularLocation>
        <location evidence="1">Cell outer membrane</location>
        <topology evidence="1">Multi-pass membrane protein</topology>
    </subcellularLocation>
</comment>
<evidence type="ECO:0000256" key="3">
    <source>
        <dbReference type="ARBA" id="ARBA00022452"/>
    </source>
</evidence>
<proteinExistence type="predicted"/>
<name>A0A5B8V640_9BACT</name>
<dbReference type="GO" id="GO:0009279">
    <property type="term" value="C:cell outer membrane"/>
    <property type="evidence" value="ECO:0007669"/>
    <property type="project" value="UniProtKB-SubCell"/>
</dbReference>
<organism evidence="11 12">
    <name type="scientific">Panacibacter ginsenosidivorans</name>
    <dbReference type="NCBI Taxonomy" id="1813871"/>
    <lineage>
        <taxon>Bacteria</taxon>
        <taxon>Pseudomonadati</taxon>
        <taxon>Bacteroidota</taxon>
        <taxon>Chitinophagia</taxon>
        <taxon>Chitinophagales</taxon>
        <taxon>Chitinophagaceae</taxon>
        <taxon>Panacibacter</taxon>
    </lineage>
</organism>
<keyword evidence="4" id="KW-0812">Transmembrane</keyword>
<dbReference type="SUPFAM" id="SSF56935">
    <property type="entry name" value="Porins"/>
    <property type="match status" value="1"/>
</dbReference>
<evidence type="ECO:0000256" key="5">
    <source>
        <dbReference type="ARBA" id="ARBA00022729"/>
    </source>
</evidence>
<dbReference type="KEGG" id="pgin:FRZ67_05990"/>
<dbReference type="SUPFAM" id="SSF49464">
    <property type="entry name" value="Carboxypeptidase regulatory domain-like"/>
    <property type="match status" value="1"/>
</dbReference>
<dbReference type="Gene3D" id="2.170.130.10">
    <property type="entry name" value="TonB-dependent receptor, plug domain"/>
    <property type="match status" value="1"/>
</dbReference>
<dbReference type="InterPro" id="IPR036942">
    <property type="entry name" value="Beta-barrel_TonB_sf"/>
</dbReference>
<dbReference type="Gene3D" id="2.60.40.1120">
    <property type="entry name" value="Carboxypeptidase-like, regulatory domain"/>
    <property type="match status" value="1"/>
</dbReference>
<evidence type="ECO:0000256" key="2">
    <source>
        <dbReference type="ARBA" id="ARBA00022448"/>
    </source>
</evidence>
<keyword evidence="7" id="KW-0998">Cell outer membrane</keyword>
<evidence type="ECO:0000256" key="6">
    <source>
        <dbReference type="ARBA" id="ARBA00023136"/>
    </source>
</evidence>
<dbReference type="InterPro" id="IPR008969">
    <property type="entry name" value="CarboxyPept-like_regulatory"/>
</dbReference>
<keyword evidence="5 8" id="KW-0732">Signal</keyword>
<dbReference type="Proteomes" id="UP000321533">
    <property type="component" value="Chromosome"/>
</dbReference>
<dbReference type="Pfam" id="PF07715">
    <property type="entry name" value="Plug"/>
    <property type="match status" value="1"/>
</dbReference>
<evidence type="ECO:0000256" key="7">
    <source>
        <dbReference type="ARBA" id="ARBA00023237"/>
    </source>
</evidence>
<keyword evidence="2" id="KW-0813">Transport</keyword>